<reference evidence="2" key="2">
    <citation type="journal article" date="2016" name="Sci. Rep.">
        <title>Dictyocaulus viviparus genome, variome and transcriptome elucidate lungworm biology and support future intervention.</title>
        <authorList>
            <person name="McNulty S.N."/>
            <person name="Strube C."/>
            <person name="Rosa B.A."/>
            <person name="Martin J.C."/>
            <person name="Tyagi R."/>
            <person name="Choi Y.J."/>
            <person name="Wang Q."/>
            <person name="Hallsworth Pepin K."/>
            <person name="Zhang X."/>
            <person name="Ozersky P."/>
            <person name="Wilson R.K."/>
            <person name="Sternberg P.W."/>
            <person name="Gasser R.B."/>
            <person name="Mitreva M."/>
        </authorList>
    </citation>
    <scope>NUCLEOTIDE SEQUENCE [LARGE SCALE GENOMIC DNA]</scope>
    <source>
        <strain evidence="2">HannoverDv2000</strain>
    </source>
</reference>
<organism evidence="1 2">
    <name type="scientific">Dictyocaulus viviparus</name>
    <name type="common">Bovine lungworm</name>
    <dbReference type="NCBI Taxonomy" id="29172"/>
    <lineage>
        <taxon>Eukaryota</taxon>
        <taxon>Metazoa</taxon>
        <taxon>Ecdysozoa</taxon>
        <taxon>Nematoda</taxon>
        <taxon>Chromadorea</taxon>
        <taxon>Rhabditida</taxon>
        <taxon>Rhabditina</taxon>
        <taxon>Rhabditomorpha</taxon>
        <taxon>Strongyloidea</taxon>
        <taxon>Metastrongylidae</taxon>
        <taxon>Dictyocaulus</taxon>
    </lineage>
</organism>
<dbReference type="AlphaFoldDB" id="A0A0D8Y1S4"/>
<reference evidence="1 2" key="1">
    <citation type="submission" date="2013-11" db="EMBL/GenBank/DDBJ databases">
        <title>Draft genome of the bovine lungworm Dictyocaulus viviparus.</title>
        <authorList>
            <person name="Mitreva M."/>
        </authorList>
    </citation>
    <scope>NUCLEOTIDE SEQUENCE [LARGE SCALE GENOMIC DNA]</scope>
    <source>
        <strain evidence="1 2">HannoverDv2000</strain>
    </source>
</reference>
<evidence type="ECO:0000313" key="1">
    <source>
        <dbReference type="EMBL" id="KJH50788.1"/>
    </source>
</evidence>
<dbReference type="EMBL" id="KN716197">
    <property type="protein sequence ID" value="KJH50788.1"/>
    <property type="molecule type" value="Genomic_DNA"/>
</dbReference>
<sequence length="88" mass="10478">MWWETVMTAIRRQDGTPTVKRFLKRTIQDQSEGFGVIHYIQAVNQQHKIVLDKRVKCLQLTLMQIKDGKVQIVEQQGKRIVYDLQRHM</sequence>
<gene>
    <name evidence="1" type="ORF">DICVIV_03033</name>
</gene>
<accession>A0A0D8Y1S4</accession>
<dbReference type="Proteomes" id="UP000053766">
    <property type="component" value="Unassembled WGS sequence"/>
</dbReference>
<evidence type="ECO:0000313" key="2">
    <source>
        <dbReference type="Proteomes" id="UP000053766"/>
    </source>
</evidence>
<name>A0A0D8Y1S4_DICVI</name>
<protein>
    <submittedName>
        <fullName evidence="1">Uncharacterized protein</fullName>
    </submittedName>
</protein>
<proteinExistence type="predicted"/>
<keyword evidence="2" id="KW-1185">Reference proteome</keyword>